<evidence type="ECO:0000313" key="1">
    <source>
        <dbReference type="EMBL" id="JAD35140.1"/>
    </source>
</evidence>
<reference evidence="1" key="2">
    <citation type="journal article" date="2015" name="Data Brief">
        <title>Shoot transcriptome of the giant reed, Arundo donax.</title>
        <authorList>
            <person name="Barrero R.A."/>
            <person name="Guerrero F.D."/>
            <person name="Moolhuijzen P."/>
            <person name="Goolsby J.A."/>
            <person name="Tidwell J."/>
            <person name="Bellgard S.E."/>
            <person name="Bellgard M.I."/>
        </authorList>
    </citation>
    <scope>NUCLEOTIDE SEQUENCE</scope>
    <source>
        <tissue evidence="1">Shoot tissue taken approximately 20 cm above the soil surface</tissue>
    </source>
</reference>
<dbReference type="EMBL" id="GBRH01262755">
    <property type="protein sequence ID" value="JAD35140.1"/>
    <property type="molecule type" value="Transcribed_RNA"/>
</dbReference>
<accession>A0A0A8ZEK4</accession>
<protein>
    <submittedName>
        <fullName evidence="1">Uncharacterized protein</fullName>
    </submittedName>
</protein>
<proteinExistence type="predicted"/>
<dbReference type="AlphaFoldDB" id="A0A0A8ZEK4"/>
<sequence length="18" mass="2003">MSGRFTCSTLRLPTSSRC</sequence>
<name>A0A0A8ZEK4_ARUDO</name>
<organism evidence="1">
    <name type="scientific">Arundo donax</name>
    <name type="common">Giant reed</name>
    <name type="synonym">Donax arundinaceus</name>
    <dbReference type="NCBI Taxonomy" id="35708"/>
    <lineage>
        <taxon>Eukaryota</taxon>
        <taxon>Viridiplantae</taxon>
        <taxon>Streptophyta</taxon>
        <taxon>Embryophyta</taxon>
        <taxon>Tracheophyta</taxon>
        <taxon>Spermatophyta</taxon>
        <taxon>Magnoliopsida</taxon>
        <taxon>Liliopsida</taxon>
        <taxon>Poales</taxon>
        <taxon>Poaceae</taxon>
        <taxon>PACMAD clade</taxon>
        <taxon>Arundinoideae</taxon>
        <taxon>Arundineae</taxon>
        <taxon>Arundo</taxon>
    </lineage>
</organism>
<reference evidence="1" key="1">
    <citation type="submission" date="2014-09" db="EMBL/GenBank/DDBJ databases">
        <authorList>
            <person name="Magalhaes I.L.F."/>
            <person name="Oliveira U."/>
            <person name="Santos F.R."/>
            <person name="Vidigal T.H.D.A."/>
            <person name="Brescovit A.D."/>
            <person name="Santos A.J."/>
        </authorList>
    </citation>
    <scope>NUCLEOTIDE SEQUENCE</scope>
    <source>
        <tissue evidence="1">Shoot tissue taken approximately 20 cm above the soil surface</tissue>
    </source>
</reference>